<proteinExistence type="predicted"/>
<dbReference type="Pfam" id="PF22691">
    <property type="entry name" value="Thiolase_C_1"/>
    <property type="match status" value="1"/>
</dbReference>
<dbReference type="EC" id="2.3.1.9" evidence="3"/>
<organism evidence="3 4">
    <name type="scientific">Arthrobacter ginsengisoli</name>
    <dbReference type="NCBI Taxonomy" id="1356565"/>
    <lineage>
        <taxon>Bacteria</taxon>
        <taxon>Bacillati</taxon>
        <taxon>Actinomycetota</taxon>
        <taxon>Actinomycetes</taxon>
        <taxon>Micrococcales</taxon>
        <taxon>Micrococcaceae</taxon>
        <taxon>Arthrobacter</taxon>
    </lineage>
</organism>
<dbReference type="InterPro" id="IPR055140">
    <property type="entry name" value="Thiolase_C_2"/>
</dbReference>
<dbReference type="InterPro" id="IPR020616">
    <property type="entry name" value="Thiolase_N"/>
</dbReference>
<dbReference type="EMBL" id="JAVDVQ010000029">
    <property type="protein sequence ID" value="MDR7084720.1"/>
    <property type="molecule type" value="Genomic_DNA"/>
</dbReference>
<evidence type="ECO:0000313" key="3">
    <source>
        <dbReference type="EMBL" id="MDR7084720.1"/>
    </source>
</evidence>
<accession>A0ABU1UHW6</accession>
<keyword evidence="3" id="KW-0012">Acyltransferase</keyword>
<protein>
    <submittedName>
        <fullName evidence="3">Acetyl-CoA C-acetyltransferase</fullName>
        <ecNumber evidence="3">2.3.1.9</ecNumber>
    </submittedName>
</protein>
<dbReference type="GO" id="GO:0003985">
    <property type="term" value="F:acetyl-CoA C-acetyltransferase activity"/>
    <property type="evidence" value="ECO:0007669"/>
    <property type="project" value="UniProtKB-EC"/>
</dbReference>
<dbReference type="InterPro" id="IPR002155">
    <property type="entry name" value="Thiolase"/>
</dbReference>
<keyword evidence="4" id="KW-1185">Reference proteome</keyword>
<dbReference type="Proteomes" id="UP001252243">
    <property type="component" value="Unassembled WGS sequence"/>
</dbReference>
<sequence length="379" mass="38786">MRDDEFIATVAGVGTSKFGKHQGARFEDLAWTAIGPALSAAGIDPDQVGAVYVGSVFGPSGLAARISRAAGLINAPAIKVEAACASGTVAAHMAAEAVRSGRCEYALAIGIEMLSAVFDGAIVPEASDSDGAIGLPLPGLYALQAQRYMHLTGTSAEDIALVAVKNRSNGALNPIAHRSIAVTLQEVMDSRPIADPLTLLQCCPMSDGAAAVVFSRSSRNTGVGLRASEVVGGQGWPGASDKPWGIDSVKRAMRSIQKTLGEAPVADLYEVHDAFTIGELLTIEAMDLVAPGTAPAALRQGRFHRDGDIPVNPSGGLLSRGHALGATGIAQIAECFLQLTGQAGARQIEGARRAIVETLGGGASGLDGNCAAVMVLEQI</sequence>
<evidence type="ECO:0000313" key="4">
    <source>
        <dbReference type="Proteomes" id="UP001252243"/>
    </source>
</evidence>
<keyword evidence="3" id="KW-0808">Transferase</keyword>
<feature type="domain" description="Thiolase N-terminal" evidence="1">
    <location>
        <begin position="17"/>
        <end position="216"/>
    </location>
</feature>
<dbReference type="PANTHER" id="PTHR42870">
    <property type="entry name" value="ACETYL-COA C-ACETYLTRANSFERASE"/>
    <property type="match status" value="1"/>
</dbReference>
<dbReference type="RefSeq" id="WP_310061562.1">
    <property type="nucleotide sequence ID" value="NZ_JAVDVQ010000029.1"/>
</dbReference>
<gene>
    <name evidence="3" type="ORF">J2X01_004036</name>
</gene>
<feature type="domain" description="Thiolase C-terminal" evidence="2">
    <location>
        <begin position="266"/>
        <end position="364"/>
    </location>
</feature>
<dbReference type="Gene3D" id="3.40.47.10">
    <property type="match status" value="1"/>
</dbReference>
<dbReference type="PIRSF" id="PIRSF000429">
    <property type="entry name" value="Ac-CoA_Ac_transf"/>
    <property type="match status" value="1"/>
</dbReference>
<name>A0ABU1UHW6_9MICC</name>
<comment type="caution">
    <text evidence="3">The sequence shown here is derived from an EMBL/GenBank/DDBJ whole genome shotgun (WGS) entry which is preliminary data.</text>
</comment>
<evidence type="ECO:0000259" key="2">
    <source>
        <dbReference type="Pfam" id="PF22691"/>
    </source>
</evidence>
<dbReference type="PANTHER" id="PTHR42870:SF1">
    <property type="entry name" value="NON-SPECIFIC LIPID-TRANSFER PROTEIN-LIKE 2"/>
    <property type="match status" value="1"/>
</dbReference>
<dbReference type="Pfam" id="PF00108">
    <property type="entry name" value="Thiolase_N"/>
    <property type="match status" value="1"/>
</dbReference>
<dbReference type="CDD" id="cd00829">
    <property type="entry name" value="SCP-x_thiolase"/>
    <property type="match status" value="1"/>
</dbReference>
<dbReference type="InterPro" id="IPR016039">
    <property type="entry name" value="Thiolase-like"/>
</dbReference>
<reference evidence="3 4" key="1">
    <citation type="submission" date="2023-07" db="EMBL/GenBank/DDBJ databases">
        <title>Sorghum-associated microbial communities from plants grown in Nebraska, USA.</title>
        <authorList>
            <person name="Schachtman D."/>
        </authorList>
    </citation>
    <scope>NUCLEOTIDE SEQUENCE [LARGE SCALE GENOMIC DNA]</scope>
    <source>
        <strain evidence="3 4">BE167</strain>
    </source>
</reference>
<dbReference type="SUPFAM" id="SSF53901">
    <property type="entry name" value="Thiolase-like"/>
    <property type="match status" value="2"/>
</dbReference>
<evidence type="ECO:0000259" key="1">
    <source>
        <dbReference type="Pfam" id="PF00108"/>
    </source>
</evidence>